<evidence type="ECO:0000256" key="16">
    <source>
        <dbReference type="SAM" id="Phobius"/>
    </source>
</evidence>
<evidence type="ECO:0000259" key="18">
    <source>
        <dbReference type="PROSITE" id="PS50110"/>
    </source>
</evidence>
<dbReference type="SUPFAM" id="SSF47384">
    <property type="entry name" value="Homodimeric domain of signal transducing histidine kinase"/>
    <property type="match status" value="1"/>
</dbReference>
<evidence type="ECO:0000256" key="7">
    <source>
        <dbReference type="ARBA" id="ARBA00022679"/>
    </source>
</evidence>
<dbReference type="PANTHER" id="PTHR45339">
    <property type="entry name" value="HYBRID SIGNAL TRANSDUCTION HISTIDINE KINASE J"/>
    <property type="match status" value="1"/>
</dbReference>
<dbReference type="SUPFAM" id="SSF140931">
    <property type="entry name" value="Fic-like"/>
    <property type="match status" value="1"/>
</dbReference>
<dbReference type="InterPro" id="IPR003661">
    <property type="entry name" value="HisK_dim/P_dom"/>
</dbReference>
<keyword evidence="6 14" id="KW-0597">Phosphoprotein</keyword>
<evidence type="ECO:0000259" key="17">
    <source>
        <dbReference type="PROSITE" id="PS50109"/>
    </source>
</evidence>
<dbReference type="CDD" id="cd17546">
    <property type="entry name" value="REC_hyHK_CKI1_RcsC-like"/>
    <property type="match status" value="1"/>
</dbReference>
<dbReference type="GO" id="GO:0005886">
    <property type="term" value="C:plasma membrane"/>
    <property type="evidence" value="ECO:0007669"/>
    <property type="project" value="UniProtKB-SubCell"/>
</dbReference>
<dbReference type="InterPro" id="IPR005467">
    <property type="entry name" value="His_kinase_dom"/>
</dbReference>
<keyword evidence="16" id="KW-0812">Transmembrane</keyword>
<dbReference type="CDD" id="cd00082">
    <property type="entry name" value="HisKA"/>
    <property type="match status" value="1"/>
</dbReference>
<feature type="domain" description="Response regulatory" evidence="18">
    <location>
        <begin position="935"/>
        <end position="1056"/>
    </location>
</feature>
<dbReference type="InterPro" id="IPR036097">
    <property type="entry name" value="HisK_dim/P_sf"/>
</dbReference>
<evidence type="ECO:0000259" key="19">
    <source>
        <dbReference type="PROSITE" id="PS51459"/>
    </source>
</evidence>
<keyword evidence="16" id="KW-1133">Transmembrane helix</keyword>
<dbReference type="Gene3D" id="1.10.3290.10">
    <property type="entry name" value="Fido-like domain"/>
    <property type="match status" value="1"/>
</dbReference>
<dbReference type="Gene3D" id="1.10.287.130">
    <property type="match status" value="1"/>
</dbReference>
<dbReference type="SMART" id="SM00448">
    <property type="entry name" value="REC"/>
    <property type="match status" value="1"/>
</dbReference>
<gene>
    <name evidence="20" type="ORF">GNE07_15255</name>
</gene>
<evidence type="ECO:0000256" key="3">
    <source>
        <dbReference type="ARBA" id="ARBA00012438"/>
    </source>
</evidence>
<evidence type="ECO:0000256" key="15">
    <source>
        <dbReference type="SAM" id="MobiDB-lite"/>
    </source>
</evidence>
<evidence type="ECO:0000256" key="4">
    <source>
        <dbReference type="ARBA" id="ARBA00018672"/>
    </source>
</evidence>
<feature type="compositionally biased region" description="Basic residues" evidence="15">
    <location>
        <begin position="44"/>
        <end position="54"/>
    </location>
</feature>
<comment type="subcellular location">
    <subcellularLocation>
        <location evidence="2">Cell membrane</location>
    </subcellularLocation>
</comment>
<dbReference type="Pfam" id="PF02661">
    <property type="entry name" value="Fic"/>
    <property type="match status" value="1"/>
</dbReference>
<organism evidence="20 21">
    <name type="scientific">Hungatella hathewayi</name>
    <dbReference type="NCBI Taxonomy" id="154046"/>
    <lineage>
        <taxon>Bacteria</taxon>
        <taxon>Bacillati</taxon>
        <taxon>Bacillota</taxon>
        <taxon>Clostridia</taxon>
        <taxon>Lachnospirales</taxon>
        <taxon>Lachnospiraceae</taxon>
        <taxon>Hungatella</taxon>
    </lineage>
</organism>
<feature type="transmembrane region" description="Helical" evidence="16">
    <location>
        <begin position="624"/>
        <end position="644"/>
    </location>
</feature>
<dbReference type="SUPFAM" id="SSF55874">
    <property type="entry name" value="ATPase domain of HSP90 chaperone/DNA topoisomerase II/histidine kinase"/>
    <property type="match status" value="1"/>
</dbReference>
<keyword evidence="5" id="KW-1003">Cell membrane</keyword>
<keyword evidence="8" id="KW-0547">Nucleotide-binding</keyword>
<feature type="region of interest" description="Disordered" evidence="15">
    <location>
        <begin position="44"/>
        <end position="73"/>
    </location>
</feature>
<dbReference type="InterPro" id="IPR011006">
    <property type="entry name" value="CheY-like_superfamily"/>
</dbReference>
<dbReference type="Pfam" id="PF00512">
    <property type="entry name" value="HisKA"/>
    <property type="match status" value="1"/>
</dbReference>
<evidence type="ECO:0000313" key="21">
    <source>
        <dbReference type="Proteomes" id="UP000434223"/>
    </source>
</evidence>
<dbReference type="InterPro" id="IPR036597">
    <property type="entry name" value="Fido-like_dom_sf"/>
</dbReference>
<comment type="caution">
    <text evidence="20">The sequence shown here is derived from an EMBL/GenBank/DDBJ whole genome shotgun (WGS) entry which is preliminary data.</text>
</comment>
<feature type="modified residue" description="4-aspartylphosphate" evidence="14">
    <location>
        <position position="987"/>
    </location>
</feature>
<dbReference type="GO" id="GO:0000155">
    <property type="term" value="F:phosphorelay sensor kinase activity"/>
    <property type="evidence" value="ECO:0007669"/>
    <property type="project" value="InterPro"/>
</dbReference>
<dbReference type="FunFam" id="3.30.565.10:FF:000023">
    <property type="entry name" value="PAS domain-containing sensor histidine kinase"/>
    <property type="match status" value="1"/>
</dbReference>
<dbReference type="GO" id="GO:0005524">
    <property type="term" value="F:ATP binding"/>
    <property type="evidence" value="ECO:0007669"/>
    <property type="project" value="UniProtKB-KW"/>
</dbReference>
<dbReference type="InterPro" id="IPR004358">
    <property type="entry name" value="Sig_transdc_His_kin-like_C"/>
</dbReference>
<dbReference type="PROSITE" id="PS50109">
    <property type="entry name" value="HIS_KIN"/>
    <property type="match status" value="1"/>
</dbReference>
<evidence type="ECO:0000313" key="20">
    <source>
        <dbReference type="EMBL" id="MUB64395.1"/>
    </source>
</evidence>
<dbReference type="RefSeq" id="WP_002591324.1">
    <property type="nucleotide sequence ID" value="NZ_JANHBH010000016.1"/>
</dbReference>
<proteinExistence type="predicted"/>
<dbReference type="SMART" id="SM00387">
    <property type="entry name" value="HATPase_c"/>
    <property type="match status" value="1"/>
</dbReference>
<evidence type="ECO:0000256" key="13">
    <source>
        <dbReference type="ARBA" id="ARBA00024867"/>
    </source>
</evidence>
<feature type="domain" description="Histidine kinase" evidence="17">
    <location>
        <begin position="687"/>
        <end position="911"/>
    </location>
</feature>
<dbReference type="PANTHER" id="PTHR45339:SF1">
    <property type="entry name" value="HYBRID SIGNAL TRANSDUCTION HISTIDINE KINASE J"/>
    <property type="match status" value="1"/>
</dbReference>
<dbReference type="EC" id="2.7.13.3" evidence="3"/>
<dbReference type="EMBL" id="WNME01000009">
    <property type="protein sequence ID" value="MUB64395.1"/>
    <property type="molecule type" value="Genomic_DNA"/>
</dbReference>
<evidence type="ECO:0000256" key="1">
    <source>
        <dbReference type="ARBA" id="ARBA00000085"/>
    </source>
</evidence>
<dbReference type="CDD" id="cd16922">
    <property type="entry name" value="HATPase_EvgS-ArcB-TorS-like"/>
    <property type="match status" value="1"/>
</dbReference>
<evidence type="ECO:0000256" key="10">
    <source>
        <dbReference type="ARBA" id="ARBA00022840"/>
    </source>
</evidence>
<comment type="catalytic activity">
    <reaction evidence="1">
        <text>ATP + protein L-histidine = ADP + protein N-phospho-L-histidine.</text>
        <dbReference type="EC" id="2.7.13.3"/>
    </reaction>
</comment>
<dbReference type="Gene3D" id="3.30.565.10">
    <property type="entry name" value="Histidine kinase-like ATPase, C-terminal domain"/>
    <property type="match status" value="1"/>
</dbReference>
<evidence type="ECO:0000256" key="2">
    <source>
        <dbReference type="ARBA" id="ARBA00004236"/>
    </source>
</evidence>
<dbReference type="SUPFAM" id="SSF52172">
    <property type="entry name" value="CheY-like"/>
    <property type="match status" value="1"/>
</dbReference>
<dbReference type="Pfam" id="PF00072">
    <property type="entry name" value="Response_reg"/>
    <property type="match status" value="1"/>
</dbReference>
<keyword evidence="9" id="KW-0418">Kinase</keyword>
<dbReference type="PRINTS" id="PR00344">
    <property type="entry name" value="BCTRLSENSOR"/>
</dbReference>
<sequence>MNRLMEVDNLIKVTLTNEILKRISEIDENRFSLSTIELPPVTKNRLRKNSKKKSSYASNKIEGNPLTEKQASEAIDSEPHKHFLKPEQEVRNYFLALNLLEKKLKKKEFFSKEMILEVQAMVEKGAGKEKIGLRGPMPPGVLFAVYDSETGVPEYIPPEYIDIPVLLDELVEYVNTTDDHPLIIAAVVHHQLVTIQPFEEGNGRTARLMSGYILDYYGYGFNGIGSLEEYFAYDPDEYYASLQMGLPALYYSGRENPPHPEIWINYFLKMMGLCSKKVYELSKASEKDELEGSLSYLNTKEKEFLVFLLKKRLYEFTPIEVSKMIVHTYILTPMKKMWKNRNKKKKGISLLFSMVLIFCILGVFVGSVSRKTSAEMSESAIQNLTESLDLIKCTIEAILKNEAEFQKLIAQEIADTDNPQEYVQRYKKNQTMVKMSLILTGETEGVSNVGDTFSENELEFSLGKTVEGMAISQSYLNYMGTWAYTMKCPVIRDEKEIAVLYIEYIYDSIDKSLPKGFYDQKAMLYIMDAKSERFVLKPKGMGERSAGHLNLEDFYRANDIQTENLRQEVSECLKNGKDIMFYHNVQGKNALNYMWAVNGGSTYLVGYVPVEAIQKEGKTVNQNINTVVFTMLIAFALCCILFYVNRRQQDKIRKERDEERELYNKQLAEALQAAQVANNSKTTFLSNMSHDIRTPMNAVLGYTTLLAKDAENPDKVREYTKKILTSGRHLLSLINDILDISKIESGKVVLNFGRFAFTDLVSTVEDIVRPMSEEKHQKFSVEISGIEHKYFMGDDTRVNQILFNLLSNAVKYTPEGGNIWLRLIGLPQRTAQFEHIRIEVEDNGFGMAPAFLETIFDAFTRAENSTTNKVQGTGLGMAITKNIVELMGGTIQVFSEVDKGSLFRIELEFRISEEQAESKEECLTDINNSSLEGLHFLAAEDNEINAEILSEILEMEGADCVIVENGKLALERFKNSAAGEFDAVLMDVQMPVMNGYEATRAIRSLERRDAKTIPIIAMTANAFAEDEKDALEAGMNVHVAKPIDIEVLKRAIKQCIMGGNMS</sequence>
<dbReference type="InterPro" id="IPR003812">
    <property type="entry name" value="Fido"/>
</dbReference>
<evidence type="ECO:0000256" key="8">
    <source>
        <dbReference type="ARBA" id="ARBA00022741"/>
    </source>
</evidence>
<protein>
    <recommendedName>
        <fullName evidence="4">Stage 0 sporulation protein A homolog</fullName>
        <ecNumber evidence="3">2.7.13.3</ecNumber>
    </recommendedName>
</protein>
<accession>A0AAW9WGC2</accession>
<evidence type="ECO:0000256" key="9">
    <source>
        <dbReference type="ARBA" id="ARBA00022777"/>
    </source>
</evidence>
<keyword evidence="10" id="KW-0067">ATP-binding</keyword>
<evidence type="ECO:0000256" key="14">
    <source>
        <dbReference type="PROSITE-ProRule" id="PRU00169"/>
    </source>
</evidence>
<dbReference type="AlphaFoldDB" id="A0AAW9WGC2"/>
<evidence type="ECO:0000256" key="6">
    <source>
        <dbReference type="ARBA" id="ARBA00022553"/>
    </source>
</evidence>
<dbReference type="Proteomes" id="UP000434223">
    <property type="component" value="Unassembled WGS sequence"/>
</dbReference>
<dbReference type="InterPro" id="IPR003594">
    <property type="entry name" value="HATPase_dom"/>
</dbReference>
<dbReference type="InterPro" id="IPR001789">
    <property type="entry name" value="Sig_transdc_resp-reg_receiver"/>
</dbReference>
<keyword evidence="12 16" id="KW-0472">Membrane</keyword>
<name>A0AAW9WGC2_9FIRM</name>
<keyword evidence="11" id="KW-0902">Two-component regulatory system</keyword>
<dbReference type="Pfam" id="PF02518">
    <property type="entry name" value="HATPase_c"/>
    <property type="match status" value="1"/>
</dbReference>
<dbReference type="SMART" id="SM00388">
    <property type="entry name" value="HisKA"/>
    <property type="match status" value="1"/>
</dbReference>
<dbReference type="PROSITE" id="PS50110">
    <property type="entry name" value="RESPONSE_REGULATORY"/>
    <property type="match status" value="1"/>
</dbReference>
<reference evidence="20 21" key="1">
    <citation type="submission" date="2019-09" db="EMBL/GenBank/DDBJ databases">
        <title>Draft genome sequencing of Hungatella hathewayi 123Y-2.</title>
        <authorList>
            <person name="Lv Q."/>
            <person name="Li S."/>
        </authorList>
    </citation>
    <scope>NUCLEOTIDE SEQUENCE [LARGE SCALE GENOMIC DNA]</scope>
    <source>
        <strain evidence="20 21">123Y-2</strain>
    </source>
</reference>
<evidence type="ECO:0000256" key="5">
    <source>
        <dbReference type="ARBA" id="ARBA00022475"/>
    </source>
</evidence>
<feature type="transmembrane region" description="Helical" evidence="16">
    <location>
        <begin position="347"/>
        <end position="368"/>
    </location>
</feature>
<keyword evidence="7" id="KW-0808">Transferase</keyword>
<dbReference type="Gene3D" id="3.40.50.2300">
    <property type="match status" value="1"/>
</dbReference>
<comment type="function">
    <text evidence="13">May play the central regulatory role in sporulation. It may be an element of the effector pathway responsible for the activation of sporulation genes in response to nutritional stress. Spo0A may act in concert with spo0H (a sigma factor) to control the expression of some genes that are critical to the sporulation process.</text>
</comment>
<evidence type="ECO:0000256" key="12">
    <source>
        <dbReference type="ARBA" id="ARBA00023136"/>
    </source>
</evidence>
<feature type="domain" description="Fido" evidence="19">
    <location>
        <begin position="110"/>
        <end position="269"/>
    </location>
</feature>
<dbReference type="InterPro" id="IPR036890">
    <property type="entry name" value="HATPase_C_sf"/>
</dbReference>
<evidence type="ECO:0000256" key="11">
    <source>
        <dbReference type="ARBA" id="ARBA00023012"/>
    </source>
</evidence>
<dbReference type="PROSITE" id="PS51459">
    <property type="entry name" value="FIDO"/>
    <property type="match status" value="1"/>
</dbReference>